<feature type="region of interest" description="Disordered" evidence="1">
    <location>
        <begin position="89"/>
        <end position="108"/>
    </location>
</feature>
<dbReference type="Proteomes" id="UP001194746">
    <property type="component" value="Unassembled WGS sequence"/>
</dbReference>
<dbReference type="InterPro" id="IPR046797">
    <property type="entry name" value="PDDEXK_12"/>
</dbReference>
<evidence type="ECO:0000259" key="2">
    <source>
        <dbReference type="Pfam" id="PF20516"/>
    </source>
</evidence>
<dbReference type="AlphaFoldDB" id="A0AAD4CNX6"/>
<reference evidence="3" key="2">
    <citation type="submission" date="2020-02" db="EMBL/GenBank/DDBJ databases">
        <authorList>
            <person name="Gilchrist C.L.M."/>
            <person name="Chooi Y.-H."/>
        </authorList>
    </citation>
    <scope>NUCLEOTIDE SEQUENCE</scope>
    <source>
        <strain evidence="3">MST-FP2251</strain>
    </source>
</reference>
<gene>
    <name evidence="3" type="ORF">FE257_006694</name>
</gene>
<proteinExistence type="predicted"/>
<comment type="caution">
    <text evidence="3">The sequence shown here is derived from an EMBL/GenBank/DDBJ whole genome shotgun (WGS) entry which is preliminary data.</text>
</comment>
<sequence>MHCTTSIHNWIRHQPDVYDYPPERTRKRRPVAAACNEVPQLASPPPSLEGDTDWEMASTPKRRCVKGPGDSHALVDLDTTPRPVIANCSERSASETSSTTSRTPSTRRQMMSLRLSESGVECKALDVDAPPDTAQNLVTTMEEIGRALEILPHALESTIMEKVRKRNLDHRKWRHSFKSAENEDGLPGRIPTFEEVEKIHRKANECLEFNHEEASWNNQVHLRLLESIFEEVLGGQCDQFNAISCTTARPHREFKPALSPVKMIDICVYASVDQDAELSASMTKFRSITPTQTVNHTDFEPISMRPLLLSIETKKPGVHWDTAQLQIGSWHAAQWSFLRWAVGQKLRRQRVERLTEIHRINEEEEAFRVDELAVLSSLGALPGIIVQGHRWLLVLSTYENGKTKLWTDHQFGTTQSCLDIYAVIAGMRQLTAWARDVYLPWFKASILN</sequence>
<keyword evidence="4" id="KW-1185">Reference proteome</keyword>
<evidence type="ECO:0000313" key="3">
    <source>
        <dbReference type="EMBL" id="KAF9890014.1"/>
    </source>
</evidence>
<organism evidence="3 4">
    <name type="scientific">Aspergillus nanangensis</name>
    <dbReference type="NCBI Taxonomy" id="2582783"/>
    <lineage>
        <taxon>Eukaryota</taxon>
        <taxon>Fungi</taxon>
        <taxon>Dikarya</taxon>
        <taxon>Ascomycota</taxon>
        <taxon>Pezizomycotina</taxon>
        <taxon>Eurotiomycetes</taxon>
        <taxon>Eurotiomycetidae</taxon>
        <taxon>Eurotiales</taxon>
        <taxon>Aspergillaceae</taxon>
        <taxon>Aspergillus</taxon>
        <taxon>Aspergillus subgen. Circumdati</taxon>
    </lineage>
</organism>
<evidence type="ECO:0000313" key="4">
    <source>
        <dbReference type="Proteomes" id="UP001194746"/>
    </source>
</evidence>
<feature type="domain" description="PD-(D/E)XK nuclease-like" evidence="2">
    <location>
        <begin position="166"/>
        <end position="438"/>
    </location>
</feature>
<dbReference type="Pfam" id="PF20516">
    <property type="entry name" value="PDDEXK_12"/>
    <property type="match status" value="1"/>
</dbReference>
<reference evidence="3" key="1">
    <citation type="journal article" date="2019" name="Beilstein J. Org. Chem.">
        <title>Nanangenines: drimane sesquiterpenoids as the dominant metabolite cohort of a novel Australian fungus, Aspergillus nanangensis.</title>
        <authorList>
            <person name="Lacey H.J."/>
            <person name="Gilchrist C.L.M."/>
            <person name="Crombie A."/>
            <person name="Kalaitzis J.A."/>
            <person name="Vuong D."/>
            <person name="Rutledge P.J."/>
            <person name="Turner P."/>
            <person name="Pitt J.I."/>
            <person name="Lacey E."/>
            <person name="Chooi Y.H."/>
            <person name="Piggott A.M."/>
        </authorList>
    </citation>
    <scope>NUCLEOTIDE SEQUENCE</scope>
    <source>
        <strain evidence="3">MST-FP2251</strain>
    </source>
</reference>
<name>A0AAD4CNX6_ASPNN</name>
<dbReference type="EMBL" id="VCAU01000030">
    <property type="protein sequence ID" value="KAF9890014.1"/>
    <property type="molecule type" value="Genomic_DNA"/>
</dbReference>
<accession>A0AAD4CNX6</accession>
<evidence type="ECO:0000256" key="1">
    <source>
        <dbReference type="SAM" id="MobiDB-lite"/>
    </source>
</evidence>
<protein>
    <recommendedName>
        <fullName evidence="2">PD-(D/E)XK nuclease-like domain-containing protein</fullName>
    </recommendedName>
</protein>